<dbReference type="STRING" id="1513793.SAMN06296036_10755"/>
<dbReference type="PANTHER" id="PTHR42709:SF11">
    <property type="entry name" value="DEDA FAMILY PROTEIN"/>
    <property type="match status" value="1"/>
</dbReference>
<protein>
    <submittedName>
        <fullName evidence="2">Membrane protein YqaA, SNARE-associated domain</fullName>
    </submittedName>
</protein>
<keyword evidence="1" id="KW-0812">Transmembrane</keyword>
<keyword evidence="1" id="KW-0472">Membrane</keyword>
<keyword evidence="3" id="KW-1185">Reference proteome</keyword>
<dbReference type="PANTHER" id="PTHR42709">
    <property type="entry name" value="ALKALINE PHOSPHATASE LIKE PROTEIN"/>
    <property type="match status" value="1"/>
</dbReference>
<organism evidence="2 3">
    <name type="scientific">Pseudobacteriovorax antillogorgiicola</name>
    <dbReference type="NCBI Taxonomy" id="1513793"/>
    <lineage>
        <taxon>Bacteria</taxon>
        <taxon>Pseudomonadati</taxon>
        <taxon>Bdellovibrionota</taxon>
        <taxon>Oligoflexia</taxon>
        <taxon>Oligoflexales</taxon>
        <taxon>Pseudobacteriovoracaceae</taxon>
        <taxon>Pseudobacteriovorax</taxon>
    </lineage>
</organism>
<dbReference type="EMBL" id="FWZT01000007">
    <property type="protein sequence ID" value="SMF20722.1"/>
    <property type="molecule type" value="Genomic_DNA"/>
</dbReference>
<name>A0A1Y6BQR2_9BACT</name>
<dbReference type="RefSeq" id="WP_200820693.1">
    <property type="nucleotide sequence ID" value="NZ_SLZT01000007.1"/>
</dbReference>
<reference evidence="3" key="1">
    <citation type="submission" date="2017-04" db="EMBL/GenBank/DDBJ databases">
        <authorList>
            <person name="Varghese N."/>
            <person name="Submissions S."/>
        </authorList>
    </citation>
    <scope>NUCLEOTIDE SEQUENCE [LARGE SCALE GENOMIC DNA]</scope>
    <source>
        <strain evidence="3">RKEM611</strain>
    </source>
</reference>
<proteinExistence type="predicted"/>
<dbReference type="Proteomes" id="UP000192907">
    <property type="component" value="Unassembled WGS sequence"/>
</dbReference>
<sequence>MQNTAHSKEAMNTEKPSIVRRLYDWVLHWADTPYGFTALVLISFVESSFFPIPPDVLLMALVLAAPTKWAKIAFACTLASVAGGVAGYGIGVLAWDTMGMWIVENLVRVPLTPVDGRMDIALPAYMTKMFGDSLGGSYLFQVYDTWGAWIVGIFGLTPLPYKLVTITAGVAQLNLPVFIITSIVARGFRFFVVSYILFKVGEPAKAFIDKHFNKLTIIFVVLLIGGFAVLKLIF</sequence>
<feature type="transmembrane region" description="Helical" evidence="1">
    <location>
        <begin position="72"/>
        <end position="95"/>
    </location>
</feature>
<evidence type="ECO:0000313" key="2">
    <source>
        <dbReference type="EMBL" id="SMF20722.1"/>
    </source>
</evidence>
<keyword evidence="1" id="KW-1133">Transmembrane helix</keyword>
<dbReference type="GO" id="GO:0005886">
    <property type="term" value="C:plasma membrane"/>
    <property type="evidence" value="ECO:0007669"/>
    <property type="project" value="TreeGrafter"/>
</dbReference>
<evidence type="ECO:0000313" key="3">
    <source>
        <dbReference type="Proteomes" id="UP000192907"/>
    </source>
</evidence>
<accession>A0A1Y6BQR2</accession>
<evidence type="ECO:0000256" key="1">
    <source>
        <dbReference type="SAM" id="Phobius"/>
    </source>
</evidence>
<dbReference type="AlphaFoldDB" id="A0A1Y6BQR2"/>
<feature type="transmembrane region" description="Helical" evidence="1">
    <location>
        <begin position="217"/>
        <end position="233"/>
    </location>
</feature>
<gene>
    <name evidence="2" type="ORF">SAMN06296036_10755</name>
</gene>
<dbReference type="InterPro" id="IPR051311">
    <property type="entry name" value="DedA_domain"/>
</dbReference>